<feature type="compositionally biased region" description="Gly residues" evidence="13">
    <location>
        <begin position="636"/>
        <end position="656"/>
    </location>
</feature>
<dbReference type="EMBL" id="BMAR01000023">
    <property type="protein sequence ID" value="GFR48380.1"/>
    <property type="molecule type" value="Genomic_DNA"/>
</dbReference>
<feature type="region of interest" description="Disordered" evidence="13">
    <location>
        <begin position="458"/>
        <end position="486"/>
    </location>
</feature>
<dbReference type="GO" id="GO:0005634">
    <property type="term" value="C:nucleus"/>
    <property type="evidence" value="ECO:0007669"/>
    <property type="project" value="UniProtKB-SubCell"/>
</dbReference>
<keyword evidence="16" id="KW-1185">Reference proteome</keyword>
<keyword evidence="8" id="KW-0378">Hydrolase</keyword>
<evidence type="ECO:0000313" key="16">
    <source>
        <dbReference type="Proteomes" id="UP001054857"/>
    </source>
</evidence>
<evidence type="ECO:0000256" key="8">
    <source>
        <dbReference type="ARBA" id="ARBA00022801"/>
    </source>
</evidence>
<dbReference type="SMART" id="SM01124">
    <property type="entry name" value="DBR1"/>
    <property type="match status" value="1"/>
</dbReference>
<evidence type="ECO:0000256" key="7">
    <source>
        <dbReference type="ARBA" id="ARBA00022723"/>
    </source>
</evidence>
<organism evidence="15 16">
    <name type="scientific">Astrephomene gubernaculifera</name>
    <dbReference type="NCBI Taxonomy" id="47775"/>
    <lineage>
        <taxon>Eukaryota</taxon>
        <taxon>Viridiplantae</taxon>
        <taxon>Chlorophyta</taxon>
        <taxon>core chlorophytes</taxon>
        <taxon>Chlorophyceae</taxon>
        <taxon>CS clade</taxon>
        <taxon>Chlamydomonadales</taxon>
        <taxon>Astrephomenaceae</taxon>
        <taxon>Astrephomene</taxon>
    </lineage>
</organism>
<evidence type="ECO:0000256" key="5">
    <source>
        <dbReference type="ARBA" id="ARBA00006045"/>
    </source>
</evidence>
<dbReference type="PANTHER" id="PTHR12849">
    <property type="entry name" value="RNA LARIAT DEBRANCHING ENZYME"/>
    <property type="match status" value="1"/>
</dbReference>
<dbReference type="AlphaFoldDB" id="A0AAD3HPY7"/>
<reference evidence="15 16" key="1">
    <citation type="journal article" date="2021" name="Sci. Rep.">
        <title>Genome sequencing of the multicellular alga Astrephomene provides insights into convergent evolution of germ-soma differentiation.</title>
        <authorList>
            <person name="Yamashita S."/>
            <person name="Yamamoto K."/>
            <person name="Matsuzaki R."/>
            <person name="Suzuki S."/>
            <person name="Yamaguchi H."/>
            <person name="Hirooka S."/>
            <person name="Minakuchi Y."/>
            <person name="Miyagishima S."/>
            <person name="Kawachi M."/>
            <person name="Toyoda A."/>
            <person name="Nozaki H."/>
        </authorList>
    </citation>
    <scope>NUCLEOTIDE SEQUENCE [LARGE SCALE GENOMIC DNA]</scope>
    <source>
        <strain evidence="15 16">NIES-4017</strain>
    </source>
</reference>
<name>A0AAD3HPY7_9CHLO</name>
<feature type="domain" description="Lariat debranching enzyme C-terminal" evidence="14">
    <location>
        <begin position="365"/>
        <end position="503"/>
    </location>
</feature>
<feature type="compositionally biased region" description="Polar residues" evidence="13">
    <location>
        <begin position="460"/>
        <end position="473"/>
    </location>
</feature>
<comment type="subcellular location">
    <subcellularLocation>
        <location evidence="4">Nucleus</location>
    </subcellularLocation>
</comment>
<evidence type="ECO:0000256" key="4">
    <source>
        <dbReference type="ARBA" id="ARBA00004123"/>
    </source>
</evidence>
<feature type="non-terminal residue" evidence="15">
    <location>
        <position position="1"/>
    </location>
</feature>
<protein>
    <recommendedName>
        <fullName evidence="14">Lariat debranching enzyme C-terminal domain-containing protein</fullName>
    </recommendedName>
</protein>
<evidence type="ECO:0000256" key="13">
    <source>
        <dbReference type="SAM" id="MobiDB-lite"/>
    </source>
</evidence>
<evidence type="ECO:0000256" key="12">
    <source>
        <dbReference type="ARBA" id="ARBA00023242"/>
    </source>
</evidence>
<keyword evidence="12" id="KW-0539">Nucleus</keyword>
<dbReference type="FunFam" id="3.60.21.10:FF:000035">
    <property type="entry name" value="Lariat debranching enzyme"/>
    <property type="match status" value="1"/>
</dbReference>
<dbReference type="SUPFAM" id="SSF56300">
    <property type="entry name" value="Metallo-dependent phosphatases"/>
    <property type="match status" value="1"/>
</dbReference>
<keyword evidence="11" id="KW-0464">Manganese</keyword>
<comment type="cofactor">
    <cofactor evidence="2">
        <name>Zn(2+)</name>
        <dbReference type="ChEBI" id="CHEBI:29105"/>
    </cofactor>
</comment>
<keyword evidence="6" id="KW-0507">mRNA processing</keyword>
<keyword evidence="7" id="KW-0479">Metal-binding</keyword>
<keyword evidence="9" id="KW-0862">Zinc</keyword>
<feature type="compositionally biased region" description="Low complexity" evidence="13">
    <location>
        <begin position="303"/>
        <end position="354"/>
    </location>
</feature>
<evidence type="ECO:0000256" key="9">
    <source>
        <dbReference type="ARBA" id="ARBA00022833"/>
    </source>
</evidence>
<keyword evidence="10" id="KW-0408">Iron</keyword>
<evidence type="ECO:0000256" key="1">
    <source>
        <dbReference type="ARBA" id="ARBA00001936"/>
    </source>
</evidence>
<dbReference type="Proteomes" id="UP001054857">
    <property type="component" value="Unassembled WGS sequence"/>
</dbReference>
<comment type="cofactor">
    <cofactor evidence="3">
        <name>Fe(2+)</name>
        <dbReference type="ChEBI" id="CHEBI:29033"/>
    </cofactor>
</comment>
<dbReference type="GO" id="GO:0008419">
    <property type="term" value="F:RNA lariat debranching enzyme activity"/>
    <property type="evidence" value="ECO:0007669"/>
    <property type="project" value="TreeGrafter"/>
</dbReference>
<comment type="similarity">
    <text evidence="5">Belongs to the lariat debranching enzyme family.</text>
</comment>
<dbReference type="CDD" id="cd00844">
    <property type="entry name" value="MPP_Dbr1_N"/>
    <property type="match status" value="1"/>
</dbReference>
<evidence type="ECO:0000259" key="14">
    <source>
        <dbReference type="SMART" id="SM01124"/>
    </source>
</evidence>
<evidence type="ECO:0000256" key="3">
    <source>
        <dbReference type="ARBA" id="ARBA00001954"/>
    </source>
</evidence>
<dbReference type="InterPro" id="IPR007708">
    <property type="entry name" value="DBR1_C"/>
</dbReference>
<evidence type="ECO:0000256" key="10">
    <source>
        <dbReference type="ARBA" id="ARBA00023004"/>
    </source>
</evidence>
<proteinExistence type="inferred from homology"/>
<feature type="region of interest" description="Disordered" evidence="13">
    <location>
        <begin position="616"/>
        <end position="656"/>
    </location>
</feature>
<evidence type="ECO:0000313" key="15">
    <source>
        <dbReference type="EMBL" id="GFR48380.1"/>
    </source>
</evidence>
<evidence type="ECO:0000256" key="6">
    <source>
        <dbReference type="ARBA" id="ARBA00022664"/>
    </source>
</evidence>
<dbReference type="InterPro" id="IPR004843">
    <property type="entry name" value="Calcineurin-like_PHP"/>
</dbReference>
<comment type="caution">
    <text evidence="15">The sequence shown here is derived from an EMBL/GenBank/DDBJ whole genome shotgun (WGS) entry which is preliminary data.</text>
</comment>
<feature type="compositionally biased region" description="Gly residues" evidence="13">
    <location>
        <begin position="355"/>
        <end position="366"/>
    </location>
</feature>
<gene>
    <name evidence="15" type="ORF">Agub_g10272</name>
</gene>
<evidence type="ECO:0000256" key="2">
    <source>
        <dbReference type="ARBA" id="ARBA00001947"/>
    </source>
</evidence>
<dbReference type="Pfam" id="PF00149">
    <property type="entry name" value="Metallophos"/>
    <property type="match status" value="1"/>
</dbReference>
<accession>A0AAD3HPY7</accession>
<evidence type="ECO:0000256" key="11">
    <source>
        <dbReference type="ARBA" id="ARBA00023211"/>
    </source>
</evidence>
<dbReference type="GO" id="GO:0046872">
    <property type="term" value="F:metal ion binding"/>
    <property type="evidence" value="ECO:0007669"/>
    <property type="project" value="UniProtKB-KW"/>
</dbReference>
<sequence>MILHSVRCIQRFNNWHPARQLTEQLLQRRSILHKDRNLVVKATNRRSKLTSGGEGARRARAGMKLTIAIEGCCHGELDKIYATLQHLEQREGKKIDLLICCGDFQAVRNLDDLETMACPPKYRSMQTFYKYYSGERVAPFPTIFIGGNHEAANHLWELYYGGWAAPNIYFLGFAGAVRFGGLRIAGLSGIYKQHDYTRGHHEALPYSESTIRSLYHVRDFEVYRLLQLQQPVDIFLSHDWPTNIARYGNTVQLLARKAFLRSEVESGTLGSPPAAQLLSALRPAYWFSAHLHTKFAALVQHTPQQQQGQQPGQRQGGQQQRQHQSGGQQQQQQEQGGEQRGQQAAGPGPGSAAAAGGGAGAGSGSGGGFASTRFLALDKCLPGRDFLQVIELDAPGPPELHYDEEWLAVLRGTHQLTNLRFKHAPLPGMGMLRSGPRPEDVEFVRQVFAARGSTRIPDNFTATAQPYDPQRQQGQRKGRMPQRHERNPQTVALLEMLGLPYNLDHKDVNGAAAAGPAEPAAAAAASEAASMAAAAAAAAATAAAGGAVPRGGGGGGGGLGAGLGSGGARASNRAPLSLAPHLMAPARPRSASTAAAAPIVLAPNPEEIDLGDIDEDADMEAGGDNPSATSVQEGNAAGGSDGGGGMAGDGVMGCGG</sequence>
<dbReference type="InterPro" id="IPR041816">
    <property type="entry name" value="Dbr1_N"/>
</dbReference>
<dbReference type="GO" id="GO:0000398">
    <property type="term" value="P:mRNA splicing, via spliceosome"/>
    <property type="evidence" value="ECO:0007669"/>
    <property type="project" value="TreeGrafter"/>
</dbReference>
<feature type="region of interest" description="Disordered" evidence="13">
    <location>
        <begin position="301"/>
        <end position="366"/>
    </location>
</feature>
<comment type="cofactor">
    <cofactor evidence="1">
        <name>Mn(2+)</name>
        <dbReference type="ChEBI" id="CHEBI:29035"/>
    </cofactor>
</comment>
<dbReference type="InterPro" id="IPR029052">
    <property type="entry name" value="Metallo-depent_PP-like"/>
</dbReference>
<dbReference type="PANTHER" id="PTHR12849:SF0">
    <property type="entry name" value="LARIAT DEBRANCHING ENZYME"/>
    <property type="match status" value="1"/>
</dbReference>
<dbReference type="Pfam" id="PF05011">
    <property type="entry name" value="DBR1"/>
    <property type="match status" value="1"/>
</dbReference>